<dbReference type="RefSeq" id="WP_153526597.1">
    <property type="nucleotide sequence ID" value="NZ_JBEPDZ010000052.1"/>
</dbReference>
<keyword evidence="2" id="KW-0732">Signal</keyword>
<sequence>MTAITSTARGPRARRRIALVATVAAAGLALTACGGATDGMDGMDHGDKEKPTAASAPAGGKNPAPGAFNDADVMFAQMMIPHHEQALEMSALADGRAGDSEVAELAAEIAKAQDPEIRKMKSWLKAWGKPESAASGHSMDDMEGTEGMEGMDHGSGMSGMMSEKDMKELAAAKGEKFDRRFAQLMIDHHKGAVDMARDEQRNGRNATAKKLADDVVRTQSAEIDRFDGLLKRL</sequence>
<dbReference type="Proteomes" id="UP000419138">
    <property type="component" value="Unassembled WGS sequence"/>
</dbReference>
<feature type="compositionally biased region" description="Low complexity" evidence="1">
    <location>
        <begin position="53"/>
        <end position="65"/>
    </location>
</feature>
<evidence type="ECO:0000259" key="3">
    <source>
        <dbReference type="Pfam" id="PF03713"/>
    </source>
</evidence>
<accession>A0A646KTB9</accession>
<dbReference type="EMBL" id="VCLA01000200">
    <property type="protein sequence ID" value="MQT05287.1"/>
    <property type="molecule type" value="Genomic_DNA"/>
</dbReference>
<protein>
    <submittedName>
        <fullName evidence="4">DUF305 domain-containing protein</fullName>
    </submittedName>
</protein>
<dbReference type="PANTHER" id="PTHR36933:SF1">
    <property type="entry name" value="SLL0788 PROTEIN"/>
    <property type="match status" value="1"/>
</dbReference>
<dbReference type="PANTHER" id="PTHR36933">
    <property type="entry name" value="SLL0788 PROTEIN"/>
    <property type="match status" value="1"/>
</dbReference>
<dbReference type="AlphaFoldDB" id="A0A646KTB9"/>
<feature type="signal peptide" evidence="2">
    <location>
        <begin position="1"/>
        <end position="34"/>
    </location>
</feature>
<keyword evidence="5" id="KW-1185">Reference proteome</keyword>
<evidence type="ECO:0000313" key="5">
    <source>
        <dbReference type="Proteomes" id="UP000419138"/>
    </source>
</evidence>
<feature type="chain" id="PRO_5038561428" evidence="2">
    <location>
        <begin position="35"/>
        <end position="233"/>
    </location>
</feature>
<feature type="domain" description="DUF305" evidence="3">
    <location>
        <begin position="72"/>
        <end position="229"/>
    </location>
</feature>
<dbReference type="Gene3D" id="1.20.1260.10">
    <property type="match status" value="1"/>
</dbReference>
<name>A0A646KTB9_STRJU</name>
<feature type="compositionally biased region" description="Basic and acidic residues" evidence="1">
    <location>
        <begin position="42"/>
        <end position="51"/>
    </location>
</feature>
<dbReference type="OrthoDB" id="26872at2"/>
<organism evidence="4 5">
    <name type="scientific">Streptomyces jumonjinensis</name>
    <dbReference type="NCBI Taxonomy" id="1945"/>
    <lineage>
        <taxon>Bacteria</taxon>
        <taxon>Bacillati</taxon>
        <taxon>Actinomycetota</taxon>
        <taxon>Actinomycetes</taxon>
        <taxon>Kitasatosporales</taxon>
        <taxon>Streptomycetaceae</taxon>
        <taxon>Streptomyces</taxon>
    </lineage>
</organism>
<feature type="region of interest" description="Disordered" evidence="1">
    <location>
        <begin position="131"/>
        <end position="160"/>
    </location>
</feature>
<gene>
    <name evidence="4" type="ORF">FF041_35845</name>
</gene>
<evidence type="ECO:0000313" key="4">
    <source>
        <dbReference type="EMBL" id="MQT05287.1"/>
    </source>
</evidence>
<evidence type="ECO:0000256" key="2">
    <source>
        <dbReference type="SAM" id="SignalP"/>
    </source>
</evidence>
<proteinExistence type="predicted"/>
<comment type="caution">
    <text evidence="4">The sequence shown here is derived from an EMBL/GenBank/DDBJ whole genome shotgun (WGS) entry which is preliminary data.</text>
</comment>
<dbReference type="InterPro" id="IPR005183">
    <property type="entry name" value="DUF305_CopM-like"/>
</dbReference>
<evidence type="ECO:0000256" key="1">
    <source>
        <dbReference type="SAM" id="MobiDB-lite"/>
    </source>
</evidence>
<reference evidence="4 5" key="1">
    <citation type="submission" date="2019-05" db="EMBL/GenBank/DDBJ databases">
        <title>Comparative genomics and metabolomics analyses of clavulanic acid producing Streptomyces species provides insight into specialized metabolism and evolution of beta-lactam biosynthetic gene clusters.</title>
        <authorList>
            <person name="Moore M.A."/>
            <person name="Cruz-Morales P."/>
            <person name="Barona Gomez F."/>
            <person name="Kapil T."/>
        </authorList>
    </citation>
    <scope>NUCLEOTIDE SEQUENCE [LARGE SCALE GENOMIC DNA]</scope>
    <source>
        <strain evidence="4 5">NRRL 5741</strain>
    </source>
</reference>
<dbReference type="Pfam" id="PF03713">
    <property type="entry name" value="DUF305"/>
    <property type="match status" value="1"/>
</dbReference>
<feature type="region of interest" description="Disordered" evidence="1">
    <location>
        <begin position="40"/>
        <end position="65"/>
    </location>
</feature>
<dbReference type="InterPro" id="IPR012347">
    <property type="entry name" value="Ferritin-like"/>
</dbReference>